<keyword evidence="6" id="KW-1185">Reference proteome</keyword>
<organism evidence="5 6">
    <name type="scientific">Nostocoides australiense Ben110</name>
    <dbReference type="NCBI Taxonomy" id="1193182"/>
    <lineage>
        <taxon>Bacteria</taxon>
        <taxon>Bacillati</taxon>
        <taxon>Actinomycetota</taxon>
        <taxon>Actinomycetes</taxon>
        <taxon>Micrococcales</taxon>
        <taxon>Intrasporangiaceae</taxon>
        <taxon>Nostocoides</taxon>
    </lineage>
</organism>
<reference evidence="5 6" key="1">
    <citation type="journal article" date="2013" name="ISME J.">
        <title>A metabolic model for members of the genus Tetrasphaera involved in enhanced biological phosphorus removal.</title>
        <authorList>
            <person name="Kristiansen R."/>
            <person name="Nguyen H.T.T."/>
            <person name="Saunders A.M."/>
            <person name="Nielsen J.L."/>
            <person name="Wimmer R."/>
            <person name="Le V.Q."/>
            <person name="McIlroy S.J."/>
            <person name="Petrovski S."/>
            <person name="Seviour R.J."/>
            <person name="Calteau A."/>
            <person name="Nielsen K.L."/>
            <person name="Nielsen P.H."/>
        </authorList>
    </citation>
    <scope>NUCLEOTIDE SEQUENCE [LARGE SCALE GENOMIC DNA]</scope>
    <source>
        <strain evidence="5 6">Ben110</strain>
    </source>
</reference>
<feature type="site" description="Increases basicity of active site His" evidence="3">
    <location>
        <position position="146"/>
    </location>
</feature>
<feature type="domain" description="PglD N-terminal" evidence="4">
    <location>
        <begin position="5"/>
        <end position="87"/>
    </location>
</feature>
<sequence>MTFSLWIIGAGGFGREVEQVVKAINDIGQTWEIEGFLDDAPNDENRQRVGRLGYQIHGSLDILMRPPGPVERYVIGIADVVARKRIDQNLSLYGWKPATLVHPKANLGDEIQLGPGTVVCAGVSATTNVRLGRHVQVNPNSTLGHDVIVHDHVTICPLASISGTVEIGARTFIGTCACVLPNLTIGESTVIGAGAVVVSDVENGKRVKGVPAR</sequence>
<protein>
    <submittedName>
        <fullName evidence="5">Putative acetyl transferase protein</fullName>
    </submittedName>
</protein>
<dbReference type="InterPro" id="IPR011004">
    <property type="entry name" value="Trimer_LpxA-like_sf"/>
</dbReference>
<name>W6K3D4_9MICO</name>
<evidence type="ECO:0000256" key="2">
    <source>
        <dbReference type="ARBA" id="ARBA00022737"/>
    </source>
</evidence>
<evidence type="ECO:0000256" key="3">
    <source>
        <dbReference type="PIRSR" id="PIRSR620019-1"/>
    </source>
</evidence>
<comment type="caution">
    <text evidence="5">The sequence shown here is derived from an EMBL/GenBank/DDBJ whole genome shotgun (WGS) entry which is preliminary data.</text>
</comment>
<evidence type="ECO:0000259" key="4">
    <source>
        <dbReference type="Pfam" id="PF17836"/>
    </source>
</evidence>
<dbReference type="Proteomes" id="UP000035763">
    <property type="component" value="Unassembled WGS sequence"/>
</dbReference>
<dbReference type="RefSeq" id="WP_162213145.1">
    <property type="nucleotide sequence ID" value="NZ_HG764815.1"/>
</dbReference>
<keyword evidence="1 5" id="KW-0808">Transferase</keyword>
<dbReference type="InterPro" id="IPR050179">
    <property type="entry name" value="Trans_hexapeptide_repeat"/>
</dbReference>
<gene>
    <name evidence="5" type="ORF">BN11_230025</name>
</gene>
<dbReference type="CDD" id="cd03360">
    <property type="entry name" value="LbH_AT_putative"/>
    <property type="match status" value="1"/>
</dbReference>
<proteinExistence type="predicted"/>
<feature type="active site" description="Proton acceptor" evidence="3">
    <location>
        <position position="145"/>
    </location>
</feature>
<dbReference type="Gene3D" id="2.160.10.10">
    <property type="entry name" value="Hexapeptide repeat proteins"/>
    <property type="match status" value="1"/>
</dbReference>
<dbReference type="AlphaFoldDB" id="W6K3D4"/>
<evidence type="ECO:0000313" key="6">
    <source>
        <dbReference type="Proteomes" id="UP000035763"/>
    </source>
</evidence>
<dbReference type="Gene3D" id="3.40.50.20">
    <property type="match status" value="1"/>
</dbReference>
<dbReference type="PANTHER" id="PTHR43300:SF7">
    <property type="entry name" value="UDP-N-ACETYLBACILLOSAMINE N-ACETYLTRANSFERASE"/>
    <property type="match status" value="1"/>
</dbReference>
<evidence type="ECO:0000256" key="1">
    <source>
        <dbReference type="ARBA" id="ARBA00022679"/>
    </source>
</evidence>
<dbReference type="PANTHER" id="PTHR43300">
    <property type="entry name" value="ACETYLTRANSFERASE"/>
    <property type="match status" value="1"/>
</dbReference>
<keyword evidence="2" id="KW-0677">Repeat</keyword>
<dbReference type="InterPro" id="IPR020019">
    <property type="entry name" value="AcTrfase_PglD-like"/>
</dbReference>
<dbReference type="STRING" id="1193182.BN11_230025"/>
<dbReference type="InterPro" id="IPR018357">
    <property type="entry name" value="Hexapep_transf_CS"/>
</dbReference>
<dbReference type="Pfam" id="PF17836">
    <property type="entry name" value="PglD_N"/>
    <property type="match status" value="1"/>
</dbReference>
<evidence type="ECO:0000313" key="5">
    <source>
        <dbReference type="EMBL" id="CCH73069.1"/>
    </source>
</evidence>
<dbReference type="GO" id="GO:0016740">
    <property type="term" value="F:transferase activity"/>
    <property type="evidence" value="ECO:0007669"/>
    <property type="project" value="UniProtKB-KW"/>
</dbReference>
<dbReference type="EMBL" id="CAJA01000146">
    <property type="protein sequence ID" value="CCH73069.1"/>
    <property type="molecule type" value="Genomic_DNA"/>
</dbReference>
<dbReference type="PROSITE" id="PS00101">
    <property type="entry name" value="HEXAPEP_TRANSFERASES"/>
    <property type="match status" value="1"/>
</dbReference>
<dbReference type="NCBIfam" id="TIGR03570">
    <property type="entry name" value="NeuD_NnaD"/>
    <property type="match status" value="1"/>
</dbReference>
<dbReference type="InterPro" id="IPR041561">
    <property type="entry name" value="PglD_N"/>
</dbReference>
<accession>W6K3D4</accession>
<dbReference type="SUPFAM" id="SSF51161">
    <property type="entry name" value="Trimeric LpxA-like enzymes"/>
    <property type="match status" value="1"/>
</dbReference>